<dbReference type="EMBL" id="HBGK01038123">
    <property type="protein sequence ID" value="CAD9297050.1"/>
    <property type="molecule type" value="Transcribed_RNA"/>
</dbReference>
<reference evidence="1" key="1">
    <citation type="submission" date="2021-01" db="EMBL/GenBank/DDBJ databases">
        <authorList>
            <person name="Corre E."/>
            <person name="Pelletier E."/>
            <person name="Niang G."/>
            <person name="Scheremetjew M."/>
            <person name="Finn R."/>
            <person name="Kale V."/>
            <person name="Holt S."/>
            <person name="Cochrane G."/>
            <person name="Meng A."/>
            <person name="Brown T."/>
            <person name="Cohen L."/>
        </authorList>
    </citation>
    <scope>NUCLEOTIDE SEQUENCE</scope>
    <source>
        <strain evidence="1">CCMP 410</strain>
    </source>
</reference>
<protein>
    <submittedName>
        <fullName evidence="1">Uncharacterized protein</fullName>
    </submittedName>
</protein>
<accession>A0A7S1VFZ9</accession>
<organism evidence="1">
    <name type="scientific">Grammatophora oceanica</name>
    <dbReference type="NCBI Taxonomy" id="210454"/>
    <lineage>
        <taxon>Eukaryota</taxon>
        <taxon>Sar</taxon>
        <taxon>Stramenopiles</taxon>
        <taxon>Ochrophyta</taxon>
        <taxon>Bacillariophyta</taxon>
        <taxon>Fragilariophyceae</taxon>
        <taxon>Fragilariophycidae</taxon>
        <taxon>Rhabdonematales</taxon>
        <taxon>Grammatophoraceae</taxon>
        <taxon>Grammatophora</taxon>
    </lineage>
</organism>
<name>A0A7S1VFZ9_9STRA</name>
<sequence length="126" mass="15079">MRLLIEQVRHNHPNVTVVWKAPSATHAHVVVNRRSPFGSIEKATKRIKYLSTSRSADLYHFQKEICRELNVPFMDVYDAYFLSGDWHFPTDGRHYRPELNHVIFNWFDSRPQNISVDYRYRGYGRR</sequence>
<gene>
    <name evidence="1" type="ORF">GOCE00092_LOCUS19781</name>
</gene>
<dbReference type="SUPFAM" id="SSF52266">
    <property type="entry name" value="SGNH hydrolase"/>
    <property type="match status" value="1"/>
</dbReference>
<proteinExistence type="predicted"/>
<evidence type="ECO:0000313" key="1">
    <source>
        <dbReference type="EMBL" id="CAD9297050.1"/>
    </source>
</evidence>
<dbReference type="AlphaFoldDB" id="A0A7S1VFZ9"/>